<gene>
    <name evidence="3" type="ORF">H8R02_23280</name>
</gene>
<name>A0A923S4Z7_9BURK</name>
<feature type="region of interest" description="Disordered" evidence="2">
    <location>
        <begin position="1"/>
        <end position="21"/>
    </location>
</feature>
<keyword evidence="4" id="KW-1185">Reference proteome</keyword>
<organism evidence="3 4">
    <name type="scientific">Ramlibacter albus</name>
    <dbReference type="NCBI Taxonomy" id="2079448"/>
    <lineage>
        <taxon>Bacteria</taxon>
        <taxon>Pseudomonadati</taxon>
        <taxon>Pseudomonadota</taxon>
        <taxon>Betaproteobacteria</taxon>
        <taxon>Burkholderiales</taxon>
        <taxon>Comamonadaceae</taxon>
        <taxon>Ramlibacter</taxon>
    </lineage>
</organism>
<evidence type="ECO:0000256" key="1">
    <source>
        <dbReference type="PROSITE-ProRule" id="PRU00339"/>
    </source>
</evidence>
<proteinExistence type="predicted"/>
<dbReference type="EMBL" id="JACORU010000010">
    <property type="protein sequence ID" value="MBC5767408.1"/>
    <property type="molecule type" value="Genomic_DNA"/>
</dbReference>
<dbReference type="InterPro" id="IPR011990">
    <property type="entry name" value="TPR-like_helical_dom_sf"/>
</dbReference>
<dbReference type="RefSeq" id="WP_187083893.1">
    <property type="nucleotide sequence ID" value="NZ_JACORU010000010.1"/>
</dbReference>
<dbReference type="SUPFAM" id="SSF48452">
    <property type="entry name" value="TPR-like"/>
    <property type="match status" value="1"/>
</dbReference>
<evidence type="ECO:0000313" key="3">
    <source>
        <dbReference type="EMBL" id="MBC5767408.1"/>
    </source>
</evidence>
<dbReference type="AlphaFoldDB" id="A0A923S4Z7"/>
<dbReference type="Gene3D" id="1.25.40.10">
    <property type="entry name" value="Tetratricopeptide repeat domain"/>
    <property type="match status" value="1"/>
</dbReference>
<keyword evidence="1" id="KW-0802">TPR repeat</keyword>
<evidence type="ECO:0008006" key="5">
    <source>
        <dbReference type="Google" id="ProtNLM"/>
    </source>
</evidence>
<dbReference type="PROSITE" id="PS50005">
    <property type="entry name" value="TPR"/>
    <property type="match status" value="1"/>
</dbReference>
<sequence>MITLYGPGPGRSMVSEPDTEDAKDLVRQAATHAARGEYPQALRCYELALLLDETQASNWFHYGNLQQRMGLAEDAADSYEFALRQDPRLYAARFCLAQLMVELGRPLIALSHFALVTVDKPGHLPAWRNLIELQRRMGELDAAAESARRALRHLPGEGELAALLDGIEREQAHPAS</sequence>
<dbReference type="InterPro" id="IPR019734">
    <property type="entry name" value="TPR_rpt"/>
</dbReference>
<protein>
    <recommendedName>
        <fullName evidence="5">Tetratricopeptide repeat protein</fullName>
    </recommendedName>
</protein>
<accession>A0A923S4Z7</accession>
<dbReference type="Proteomes" id="UP000596827">
    <property type="component" value="Unassembled WGS sequence"/>
</dbReference>
<feature type="repeat" description="TPR" evidence="1">
    <location>
        <begin position="56"/>
        <end position="89"/>
    </location>
</feature>
<comment type="caution">
    <text evidence="3">The sequence shown here is derived from an EMBL/GenBank/DDBJ whole genome shotgun (WGS) entry which is preliminary data.</text>
</comment>
<dbReference type="PANTHER" id="PTHR12558">
    <property type="entry name" value="CELL DIVISION CYCLE 16,23,27"/>
    <property type="match status" value="1"/>
</dbReference>
<evidence type="ECO:0000313" key="4">
    <source>
        <dbReference type="Proteomes" id="UP000596827"/>
    </source>
</evidence>
<evidence type="ECO:0000256" key="2">
    <source>
        <dbReference type="SAM" id="MobiDB-lite"/>
    </source>
</evidence>
<dbReference type="PANTHER" id="PTHR12558:SF13">
    <property type="entry name" value="CELL DIVISION CYCLE PROTEIN 27 HOMOLOG"/>
    <property type="match status" value="1"/>
</dbReference>
<dbReference type="SMART" id="SM00028">
    <property type="entry name" value="TPR"/>
    <property type="match status" value="3"/>
</dbReference>
<reference evidence="3" key="1">
    <citation type="submission" date="2020-08" db="EMBL/GenBank/DDBJ databases">
        <title>Ramlibacter sp. GTP1 16S ribosomal RNA gene genome sequencing and assembly.</title>
        <authorList>
            <person name="Kang M."/>
        </authorList>
    </citation>
    <scope>NUCLEOTIDE SEQUENCE</scope>
    <source>
        <strain evidence="3">GTP1</strain>
    </source>
</reference>